<dbReference type="PANTHER" id="PTHR43031:SF16">
    <property type="entry name" value="OXIDOREDUCTASE"/>
    <property type="match status" value="1"/>
</dbReference>
<dbReference type="InterPro" id="IPR036873">
    <property type="entry name" value="Rhodanese-like_dom_sf"/>
</dbReference>
<dbReference type="OrthoDB" id="598065at2"/>
<evidence type="ECO:0000259" key="2">
    <source>
        <dbReference type="PROSITE" id="PS50206"/>
    </source>
</evidence>
<dbReference type="RefSeq" id="WP_053093778.1">
    <property type="nucleotide sequence ID" value="NZ_CP010777.1"/>
</dbReference>
<dbReference type="EMBL" id="CP010777">
    <property type="protein sequence ID" value="AKQ45894.1"/>
    <property type="molecule type" value="Genomic_DNA"/>
</dbReference>
<keyword evidence="1" id="KW-0732">Signal</keyword>
<dbReference type="CDD" id="cd00158">
    <property type="entry name" value="RHOD"/>
    <property type="match status" value="1"/>
</dbReference>
<gene>
    <name evidence="3" type="ORF">TH63_09960</name>
</gene>
<name>A0A0H4VQ80_9BACT</name>
<sequence>MRNPLALFCSFLVSLPLLLTGSTSAQEPKTSHAYALMLASMYKNTVPTLSPAALSEKLKAKPEEVVLLDSRSPKEYKVSHLKGARFINYDALKDRDLQALPKDKTLVVYCSVGYRSERVGERLKAMGFKNVYNLYGGIFEWVNQGQPIVNAQGPTQKVHAYSKAWGIWLNKGEKVYE</sequence>
<reference evidence="3 4" key="1">
    <citation type="submission" date="2015-01" db="EMBL/GenBank/DDBJ databases">
        <title>Rufibacter sp./DG31D/ whole genome sequencing.</title>
        <authorList>
            <person name="Kim M.K."/>
            <person name="Srinivasan S."/>
            <person name="Lee J.-J."/>
        </authorList>
    </citation>
    <scope>NUCLEOTIDE SEQUENCE [LARGE SCALE GENOMIC DNA]</scope>
    <source>
        <strain evidence="3 4">DG31D</strain>
    </source>
</reference>
<accession>A0A0H4VQ80</accession>
<dbReference type="SMART" id="SM00450">
    <property type="entry name" value="RHOD"/>
    <property type="match status" value="1"/>
</dbReference>
<dbReference type="KEGG" id="ruf:TH63_09960"/>
<dbReference type="PATRIC" id="fig|1379910.4.peg.2161"/>
<dbReference type="SUPFAM" id="SSF52821">
    <property type="entry name" value="Rhodanese/Cell cycle control phosphatase"/>
    <property type="match status" value="1"/>
</dbReference>
<dbReference type="InterPro" id="IPR050229">
    <property type="entry name" value="GlpE_sulfurtransferase"/>
</dbReference>
<dbReference type="PROSITE" id="PS50206">
    <property type="entry name" value="RHODANESE_3"/>
    <property type="match status" value="1"/>
</dbReference>
<evidence type="ECO:0000256" key="1">
    <source>
        <dbReference type="SAM" id="SignalP"/>
    </source>
</evidence>
<protein>
    <recommendedName>
        <fullName evidence="2">Rhodanese domain-containing protein</fullName>
    </recommendedName>
</protein>
<dbReference type="STRING" id="1379910.TH63_09960"/>
<feature type="chain" id="PRO_5005211069" description="Rhodanese domain-containing protein" evidence="1">
    <location>
        <begin position="26"/>
        <end position="177"/>
    </location>
</feature>
<evidence type="ECO:0000313" key="4">
    <source>
        <dbReference type="Proteomes" id="UP000036458"/>
    </source>
</evidence>
<keyword evidence="4" id="KW-1185">Reference proteome</keyword>
<dbReference type="Pfam" id="PF00581">
    <property type="entry name" value="Rhodanese"/>
    <property type="match status" value="1"/>
</dbReference>
<dbReference type="Gene3D" id="3.40.250.10">
    <property type="entry name" value="Rhodanese-like domain"/>
    <property type="match status" value="1"/>
</dbReference>
<dbReference type="NCBIfam" id="NF045521">
    <property type="entry name" value="rhoda_near_glyco"/>
    <property type="match status" value="1"/>
</dbReference>
<proteinExistence type="predicted"/>
<organism evidence="3 4">
    <name type="scientific">Rufibacter radiotolerans</name>
    <dbReference type="NCBI Taxonomy" id="1379910"/>
    <lineage>
        <taxon>Bacteria</taxon>
        <taxon>Pseudomonadati</taxon>
        <taxon>Bacteroidota</taxon>
        <taxon>Cytophagia</taxon>
        <taxon>Cytophagales</taxon>
        <taxon>Hymenobacteraceae</taxon>
        <taxon>Rufibacter</taxon>
    </lineage>
</organism>
<evidence type="ECO:0000313" key="3">
    <source>
        <dbReference type="EMBL" id="AKQ45894.1"/>
    </source>
</evidence>
<dbReference type="InterPro" id="IPR001763">
    <property type="entry name" value="Rhodanese-like_dom"/>
</dbReference>
<feature type="signal peptide" evidence="1">
    <location>
        <begin position="1"/>
        <end position="25"/>
    </location>
</feature>
<dbReference type="AlphaFoldDB" id="A0A0H4VQ80"/>
<dbReference type="Proteomes" id="UP000036458">
    <property type="component" value="Chromosome"/>
</dbReference>
<dbReference type="PANTHER" id="PTHR43031">
    <property type="entry name" value="FAD-DEPENDENT OXIDOREDUCTASE"/>
    <property type="match status" value="1"/>
</dbReference>
<feature type="domain" description="Rhodanese" evidence="2">
    <location>
        <begin position="61"/>
        <end position="150"/>
    </location>
</feature>